<evidence type="ECO:0000313" key="9">
    <source>
        <dbReference type="EMBL" id="QPD05388.1"/>
    </source>
</evidence>
<reference evidence="9 10" key="1">
    <citation type="journal article" date="2020" name="ISME J.">
        <title>Enrichment and physiological characterization of a novel comammox Nitrospira indicates ammonium inhibition of complete nitrification.</title>
        <authorList>
            <person name="Sakoula D."/>
            <person name="Koch H."/>
            <person name="Frank J."/>
            <person name="Jetten M.S.M."/>
            <person name="van Kessel M.A.H.J."/>
            <person name="Lucker S."/>
        </authorList>
    </citation>
    <scope>NUCLEOTIDE SEQUENCE [LARGE SCALE GENOMIC DNA]</scope>
    <source>
        <strain evidence="9">Comreactor17</strain>
    </source>
</reference>
<dbReference type="PROSITE" id="PS50905">
    <property type="entry name" value="FERRITIN_LIKE"/>
    <property type="match status" value="1"/>
</dbReference>
<dbReference type="GO" id="GO:0020037">
    <property type="term" value="F:heme binding"/>
    <property type="evidence" value="ECO:0007669"/>
    <property type="project" value="TreeGrafter"/>
</dbReference>
<dbReference type="CDD" id="cd00907">
    <property type="entry name" value="Bacterioferritin"/>
    <property type="match status" value="1"/>
</dbReference>
<keyword evidence="2 6" id="KW-0409">Iron storage</keyword>
<dbReference type="PIRSF" id="PIRSF002560">
    <property type="entry name" value="Bacterioferritin"/>
    <property type="match status" value="1"/>
</dbReference>
<proteinExistence type="inferred from homology"/>
<dbReference type="GO" id="GO:0004322">
    <property type="term" value="F:ferroxidase activity"/>
    <property type="evidence" value="ECO:0007669"/>
    <property type="project" value="UniProtKB-EC"/>
</dbReference>
<evidence type="ECO:0000256" key="6">
    <source>
        <dbReference type="PIRNR" id="PIRNR002560"/>
    </source>
</evidence>
<keyword evidence="9" id="KW-0560">Oxidoreductase</keyword>
<dbReference type="InterPro" id="IPR008331">
    <property type="entry name" value="Ferritin_DPS_dom"/>
</dbReference>
<feature type="binding site" evidence="7">
    <location>
        <position position="94"/>
    </location>
    <ligand>
        <name>Fe cation</name>
        <dbReference type="ChEBI" id="CHEBI:24875"/>
        <label>2</label>
    </ligand>
</feature>
<comment type="catalytic activity">
    <reaction evidence="6">
        <text>4 Fe(2+) + O2 + 4 H(+) = 4 Fe(3+) + 2 H2O</text>
        <dbReference type="Rhea" id="RHEA:11148"/>
        <dbReference type="ChEBI" id="CHEBI:15377"/>
        <dbReference type="ChEBI" id="CHEBI:15378"/>
        <dbReference type="ChEBI" id="CHEBI:15379"/>
        <dbReference type="ChEBI" id="CHEBI:29033"/>
        <dbReference type="ChEBI" id="CHEBI:29034"/>
        <dbReference type="EC" id="1.16.3.1"/>
    </reaction>
</comment>
<dbReference type="InterPro" id="IPR002024">
    <property type="entry name" value="Bacterioferritin"/>
</dbReference>
<dbReference type="KEGG" id="nkf:Nkreftii_003162"/>
<dbReference type="InterPro" id="IPR009078">
    <property type="entry name" value="Ferritin-like_SF"/>
</dbReference>
<dbReference type="NCBIfam" id="TIGR00754">
    <property type="entry name" value="bfr"/>
    <property type="match status" value="1"/>
</dbReference>
<feature type="domain" description="Ferritin-like diiron" evidence="8">
    <location>
        <begin position="1"/>
        <end position="145"/>
    </location>
</feature>
<dbReference type="GO" id="GO:0006826">
    <property type="term" value="P:iron ion transport"/>
    <property type="evidence" value="ECO:0007669"/>
    <property type="project" value="InterPro"/>
</dbReference>
<feature type="binding site" evidence="7">
    <location>
        <position position="54"/>
    </location>
    <ligand>
        <name>Fe cation</name>
        <dbReference type="ChEBI" id="CHEBI:24875"/>
        <label>1</label>
    </ligand>
</feature>
<organism evidence="9 10">
    <name type="scientific">Candidatus Nitrospira kreftii</name>
    <dbReference type="NCBI Taxonomy" id="2652173"/>
    <lineage>
        <taxon>Bacteria</taxon>
        <taxon>Pseudomonadati</taxon>
        <taxon>Nitrospirota</taxon>
        <taxon>Nitrospiria</taxon>
        <taxon>Nitrospirales</taxon>
        <taxon>Nitrospiraceae</taxon>
        <taxon>Nitrospira</taxon>
    </lineage>
</organism>
<keyword evidence="3" id="KW-0349">Heme</keyword>
<evidence type="ECO:0000256" key="2">
    <source>
        <dbReference type="ARBA" id="ARBA00022434"/>
    </source>
</evidence>
<feature type="binding site" evidence="7">
    <location>
        <position position="130"/>
    </location>
    <ligand>
        <name>Fe cation</name>
        <dbReference type="ChEBI" id="CHEBI:24875"/>
        <label>2</label>
    </ligand>
</feature>
<keyword evidence="4 6" id="KW-0479">Metal-binding</keyword>
<dbReference type="GO" id="GO:0006879">
    <property type="term" value="P:intracellular iron ion homeostasis"/>
    <property type="evidence" value="ECO:0007669"/>
    <property type="project" value="UniProtKB-KW"/>
</dbReference>
<dbReference type="Gene3D" id="1.20.1260.10">
    <property type="match status" value="1"/>
</dbReference>
<name>A0A7S8J0I8_9BACT</name>
<dbReference type="PANTHER" id="PTHR30295:SF0">
    <property type="entry name" value="BACTERIOFERRITIN"/>
    <property type="match status" value="1"/>
</dbReference>
<comment type="function">
    <text evidence="6">Iron-storage protein, whose ferroxidase center binds Fe(2+), oxidizes it using dioxygen to Fe(3+), and participates in the subsequent Fe(3+) oxide mineral core formation within the central cavity of the BFR protein shell.</text>
</comment>
<comment type="similarity">
    <text evidence="1 6">Belongs to the bacterioferritin family.</text>
</comment>
<feature type="binding site" evidence="7">
    <location>
        <position position="51"/>
    </location>
    <ligand>
        <name>Fe cation</name>
        <dbReference type="ChEBI" id="CHEBI:24875"/>
        <label>1</label>
    </ligand>
</feature>
<feature type="binding site" evidence="7">
    <location>
        <position position="50"/>
    </location>
    <ligand>
        <name>Fe cation</name>
        <dbReference type="ChEBI" id="CHEBI:24875"/>
        <label>3</label>
    </ligand>
</feature>
<feature type="binding site" evidence="7">
    <location>
        <position position="51"/>
    </location>
    <ligand>
        <name>Fe cation</name>
        <dbReference type="ChEBI" id="CHEBI:24875"/>
        <label>2</label>
    </ligand>
</feature>
<dbReference type="GO" id="GO:0005829">
    <property type="term" value="C:cytosol"/>
    <property type="evidence" value="ECO:0007669"/>
    <property type="project" value="TreeGrafter"/>
</dbReference>
<feature type="binding site" evidence="7">
    <location>
        <position position="46"/>
    </location>
    <ligand>
        <name>Fe cation</name>
        <dbReference type="ChEBI" id="CHEBI:24875"/>
        <label>3</label>
    </ligand>
</feature>
<dbReference type="AlphaFoldDB" id="A0A7S8J0I8"/>
<feature type="binding site" evidence="7">
    <location>
        <position position="18"/>
    </location>
    <ligand>
        <name>Fe cation</name>
        <dbReference type="ChEBI" id="CHEBI:24875"/>
        <label>1</label>
    </ligand>
</feature>
<evidence type="ECO:0000256" key="1">
    <source>
        <dbReference type="ARBA" id="ARBA00008093"/>
    </source>
</evidence>
<dbReference type="EMBL" id="CP047423">
    <property type="protein sequence ID" value="QPD05388.1"/>
    <property type="molecule type" value="Genomic_DNA"/>
</dbReference>
<evidence type="ECO:0000259" key="8">
    <source>
        <dbReference type="PROSITE" id="PS50905"/>
    </source>
</evidence>
<accession>A0A7S8J0I8</accession>
<sequence length="156" mass="17966">MKAKEGVLEHLNGILKAELTAVHQYLLHAALCKHWGYDRLHEYYSHLANEEVQHSSGLIDHVLYLDGTPDVEHLDAVAQGRDVGALFQVDLEFEREDVELLRKAITHCANVGDFTTRHLLEHMVEDSEEHVDWFETQLRTIGQVGLERYLSEQIKK</sequence>
<keyword evidence="5 6" id="KW-0408">Iron</keyword>
<evidence type="ECO:0000256" key="4">
    <source>
        <dbReference type="ARBA" id="ARBA00022723"/>
    </source>
</evidence>
<dbReference type="PRINTS" id="PR00601">
    <property type="entry name" value="BACFERRITIN"/>
</dbReference>
<evidence type="ECO:0000256" key="7">
    <source>
        <dbReference type="PIRSR" id="PIRSR002560-1"/>
    </source>
</evidence>
<gene>
    <name evidence="9" type="ORF">Nkreftii_003162</name>
</gene>
<dbReference type="Proteomes" id="UP000593737">
    <property type="component" value="Chromosome"/>
</dbReference>
<dbReference type="GO" id="GO:0008199">
    <property type="term" value="F:ferric iron binding"/>
    <property type="evidence" value="ECO:0007669"/>
    <property type="project" value="InterPro"/>
</dbReference>
<protein>
    <recommendedName>
        <fullName evidence="6">Bacterioferritin</fullName>
        <ecNumber evidence="6">1.16.3.1</ecNumber>
    </recommendedName>
</protein>
<dbReference type="InterPro" id="IPR012347">
    <property type="entry name" value="Ferritin-like"/>
</dbReference>
<dbReference type="SUPFAM" id="SSF47240">
    <property type="entry name" value="Ferritin-like"/>
    <property type="match status" value="1"/>
</dbReference>
<dbReference type="InterPro" id="IPR009040">
    <property type="entry name" value="Ferritin-like_diiron"/>
</dbReference>
<evidence type="ECO:0000313" key="10">
    <source>
        <dbReference type="Proteomes" id="UP000593737"/>
    </source>
</evidence>
<dbReference type="EC" id="1.16.3.1" evidence="6"/>
<evidence type="ECO:0000256" key="3">
    <source>
        <dbReference type="ARBA" id="ARBA00022617"/>
    </source>
</evidence>
<evidence type="ECO:0000256" key="5">
    <source>
        <dbReference type="ARBA" id="ARBA00023004"/>
    </source>
</evidence>
<dbReference type="PANTHER" id="PTHR30295">
    <property type="entry name" value="BACTERIOFERRITIN"/>
    <property type="match status" value="1"/>
</dbReference>
<dbReference type="Pfam" id="PF00210">
    <property type="entry name" value="Ferritin"/>
    <property type="match status" value="1"/>
</dbReference>